<keyword evidence="6 7" id="KW-0961">Cell wall biogenesis/degradation</keyword>
<dbReference type="GO" id="GO:0005886">
    <property type="term" value="C:plasma membrane"/>
    <property type="evidence" value="ECO:0007669"/>
    <property type="project" value="UniProtKB-UniRule"/>
</dbReference>
<dbReference type="PANTHER" id="PTHR30518">
    <property type="entry name" value="ENDOLYTIC MUREIN TRANSGLYCOSYLASE"/>
    <property type="match status" value="1"/>
</dbReference>
<feature type="compositionally biased region" description="Pro residues" evidence="8">
    <location>
        <begin position="142"/>
        <end position="153"/>
    </location>
</feature>
<dbReference type="AlphaFoldDB" id="A0AAU7AX01"/>
<gene>
    <name evidence="7 9" type="primary">mltG</name>
    <name evidence="9" type="ORF">DSM112329_03112</name>
</gene>
<evidence type="ECO:0000256" key="3">
    <source>
        <dbReference type="ARBA" id="ARBA00022989"/>
    </source>
</evidence>
<dbReference type="InterPro" id="IPR003770">
    <property type="entry name" value="MLTG-like"/>
</dbReference>
<dbReference type="EMBL" id="CP114014">
    <property type="protein sequence ID" value="XAY06245.1"/>
    <property type="molecule type" value="Genomic_DNA"/>
</dbReference>
<evidence type="ECO:0000256" key="1">
    <source>
        <dbReference type="ARBA" id="ARBA00022475"/>
    </source>
</evidence>
<keyword evidence="1 7" id="KW-1003">Cell membrane</keyword>
<organism evidence="9">
    <name type="scientific">Paraconexibacter sp. AEG42_29</name>
    <dbReference type="NCBI Taxonomy" id="2997339"/>
    <lineage>
        <taxon>Bacteria</taxon>
        <taxon>Bacillati</taxon>
        <taxon>Actinomycetota</taxon>
        <taxon>Thermoleophilia</taxon>
        <taxon>Solirubrobacterales</taxon>
        <taxon>Paraconexibacteraceae</taxon>
        <taxon>Paraconexibacter</taxon>
    </lineage>
</organism>
<dbReference type="PANTHER" id="PTHR30518:SF2">
    <property type="entry name" value="ENDOLYTIC MUREIN TRANSGLYCOSYLASE"/>
    <property type="match status" value="1"/>
</dbReference>
<keyword evidence="4 7" id="KW-0472">Membrane</keyword>
<feature type="compositionally biased region" description="Low complexity" evidence="8">
    <location>
        <begin position="263"/>
        <end position="276"/>
    </location>
</feature>
<comment type="function">
    <text evidence="7">Functions as a peptidoglycan terminase that cleaves nascent peptidoglycan strands endolytically to terminate their elongation.</text>
</comment>
<feature type="site" description="Important for catalytic activity" evidence="7">
    <location>
        <position position="502"/>
    </location>
</feature>
<feature type="compositionally biased region" description="Basic and acidic residues" evidence="8">
    <location>
        <begin position="103"/>
        <end position="127"/>
    </location>
</feature>
<feature type="compositionally biased region" description="Basic and acidic residues" evidence="8">
    <location>
        <begin position="15"/>
        <end position="45"/>
    </location>
</feature>
<keyword evidence="5 7" id="KW-0456">Lyase</keyword>
<dbReference type="KEGG" id="parq:DSM112329_03112"/>
<comment type="similarity">
    <text evidence="7">Belongs to the transglycosylase MltG family.</text>
</comment>
<evidence type="ECO:0000256" key="6">
    <source>
        <dbReference type="ARBA" id="ARBA00023316"/>
    </source>
</evidence>
<proteinExistence type="inferred from homology"/>
<evidence type="ECO:0000313" key="9">
    <source>
        <dbReference type="EMBL" id="XAY06245.1"/>
    </source>
</evidence>
<dbReference type="Gene3D" id="3.30.1490.480">
    <property type="entry name" value="Endolytic murein transglycosylase"/>
    <property type="match status" value="1"/>
</dbReference>
<dbReference type="EC" id="4.2.2.29" evidence="7"/>
<dbReference type="Pfam" id="PF02618">
    <property type="entry name" value="YceG"/>
    <property type="match status" value="1"/>
</dbReference>
<sequence length="633" mass="68568">MSPVFGGGKSGGGGSDERARSAEAREQARLEREARRARKDGREPPARPVRPAAEPDPDTAFEDVPAAEAAYDDVPVPEPYLPADEQPLPPDEQPLPGDPAWLADDHVPAPEQAAPRKVDNRAHHFEDSADEEPVYEESFQTPPAPRETPPAAPAPRAAESFFDEDEDEPFADESADARTAPRIIPPRPALSWETDEPTRIDPVPPPDDDTARHRPVPPTRPDVAIDHDDDDRPVRVLGHDGESDRPVGVKRVPASAFATAAGADGLPRFGAPPRGRGTPRSRRGVKRVGPAILIIVLLLIAYGANKFWQPLHGDGEGQVRVVIPDGSGARQIGDQLADAGVVDNGLIFSLRARFSGDRDKLRSGPHVLKKDMAYDDAIKALMIAPKVVATLDVAIPEGLTIKQVGSLAHRAELSGSYTKATRSASARRTIRSLGAPKSVKTPEGFLFPATYRLRTTASTATLVAEQLKVYKRETAKVDYAYAKSKNLSRYDVLTIASLIENEAQTAKDRPLIAAVIYNRLKLGMELKIDATIRYGTGNYGSDARPIRQSELERDAPYNTYTRKGLPPTPISSPGLASLRAAARPAKVNFLYYVVKPCGNGAHAFSASDEKFVRDVEAYNAKREELGGKDPSNC</sequence>
<evidence type="ECO:0000256" key="5">
    <source>
        <dbReference type="ARBA" id="ARBA00023239"/>
    </source>
</evidence>
<dbReference type="GO" id="GO:0009252">
    <property type="term" value="P:peptidoglycan biosynthetic process"/>
    <property type="evidence" value="ECO:0007669"/>
    <property type="project" value="UniProtKB-UniRule"/>
</dbReference>
<dbReference type="NCBIfam" id="TIGR00247">
    <property type="entry name" value="endolytic transglycosylase MltG"/>
    <property type="match status" value="1"/>
</dbReference>
<accession>A0AAU7AX01</accession>
<name>A0AAU7AX01_9ACTN</name>
<feature type="compositionally biased region" description="Acidic residues" evidence="8">
    <location>
        <begin position="161"/>
        <end position="174"/>
    </location>
</feature>
<dbReference type="RefSeq" id="WP_354697482.1">
    <property type="nucleotide sequence ID" value="NZ_CP114014.1"/>
</dbReference>
<feature type="compositionally biased region" description="Pro residues" evidence="8">
    <location>
        <begin position="87"/>
        <end position="97"/>
    </location>
</feature>
<keyword evidence="2 7" id="KW-0812">Transmembrane</keyword>
<dbReference type="GO" id="GO:0071555">
    <property type="term" value="P:cell wall organization"/>
    <property type="evidence" value="ECO:0007669"/>
    <property type="project" value="UniProtKB-KW"/>
</dbReference>
<evidence type="ECO:0000256" key="2">
    <source>
        <dbReference type="ARBA" id="ARBA00022692"/>
    </source>
</evidence>
<keyword evidence="3 7" id="KW-1133">Transmembrane helix</keyword>
<feature type="region of interest" description="Disordered" evidence="8">
    <location>
        <begin position="263"/>
        <end position="283"/>
    </location>
</feature>
<evidence type="ECO:0000256" key="8">
    <source>
        <dbReference type="SAM" id="MobiDB-lite"/>
    </source>
</evidence>
<evidence type="ECO:0000256" key="7">
    <source>
        <dbReference type="HAMAP-Rule" id="MF_02065"/>
    </source>
</evidence>
<dbReference type="GO" id="GO:0008932">
    <property type="term" value="F:lytic endotransglycosylase activity"/>
    <property type="evidence" value="ECO:0007669"/>
    <property type="project" value="UniProtKB-UniRule"/>
</dbReference>
<reference evidence="9" key="1">
    <citation type="submission" date="2022-12" db="EMBL/GenBank/DDBJ databases">
        <title>Paraconexibacter alkalitolerans sp. nov. and Baekduia alba sp. nov., isolated from soil and emended description of the genera Paraconexibacter (Chun et al., 2020) and Baekduia (An et al., 2020).</title>
        <authorList>
            <person name="Vieira S."/>
            <person name="Huber K.J."/>
            <person name="Geppert A."/>
            <person name="Wolf J."/>
            <person name="Neumann-Schaal M."/>
            <person name="Muesken M."/>
            <person name="Overmann J."/>
        </authorList>
    </citation>
    <scope>NUCLEOTIDE SEQUENCE</scope>
    <source>
        <strain evidence="9">AEG42_29</strain>
    </source>
</reference>
<dbReference type="HAMAP" id="MF_02065">
    <property type="entry name" value="MltG"/>
    <property type="match status" value="1"/>
</dbReference>
<protein>
    <recommendedName>
        <fullName evidence="7">Endolytic murein transglycosylase</fullName>
        <ecNumber evidence="7">4.2.2.29</ecNumber>
    </recommendedName>
    <alternativeName>
        <fullName evidence="7">Peptidoglycan lytic transglycosylase</fullName>
    </alternativeName>
    <alternativeName>
        <fullName evidence="7">Peptidoglycan polymerization terminase</fullName>
    </alternativeName>
</protein>
<feature type="compositionally biased region" description="Gly residues" evidence="8">
    <location>
        <begin position="1"/>
        <end position="14"/>
    </location>
</feature>
<comment type="catalytic activity">
    <reaction evidence="7">
        <text>a peptidoglycan chain = a peptidoglycan chain with N-acetyl-1,6-anhydromuramyl-[peptide] at the reducing end + a peptidoglycan chain with N-acetylglucosamine at the non-reducing end.</text>
        <dbReference type="EC" id="4.2.2.29"/>
    </reaction>
</comment>
<feature type="region of interest" description="Disordered" evidence="8">
    <location>
        <begin position="1"/>
        <end position="231"/>
    </location>
</feature>
<evidence type="ECO:0000256" key="4">
    <source>
        <dbReference type="ARBA" id="ARBA00023136"/>
    </source>
</evidence>